<comment type="caution">
    <text evidence="1">The sequence shown here is derived from an EMBL/GenBank/DDBJ whole genome shotgun (WGS) entry which is preliminary data.</text>
</comment>
<evidence type="ECO:0000313" key="1">
    <source>
        <dbReference type="EMBL" id="CCA71727.1"/>
    </source>
</evidence>
<evidence type="ECO:0000313" key="2">
    <source>
        <dbReference type="Proteomes" id="UP000007148"/>
    </source>
</evidence>
<dbReference type="EMBL" id="CAFZ01000132">
    <property type="protein sequence ID" value="CCA71727.1"/>
    <property type="molecule type" value="Genomic_DNA"/>
</dbReference>
<dbReference type="Proteomes" id="UP000007148">
    <property type="component" value="Unassembled WGS sequence"/>
</dbReference>
<reference evidence="1 2" key="1">
    <citation type="journal article" date="2011" name="PLoS Pathog.">
        <title>Endophytic Life Strategies Decoded by Genome and Transcriptome Analyses of the Mutualistic Root Symbiont Piriformospora indica.</title>
        <authorList>
            <person name="Zuccaro A."/>
            <person name="Lahrmann U."/>
            <person name="Guldener U."/>
            <person name="Langen G."/>
            <person name="Pfiffi S."/>
            <person name="Biedenkopf D."/>
            <person name="Wong P."/>
            <person name="Samans B."/>
            <person name="Grimm C."/>
            <person name="Basiewicz M."/>
            <person name="Murat C."/>
            <person name="Martin F."/>
            <person name="Kogel K.H."/>
        </authorList>
    </citation>
    <scope>NUCLEOTIDE SEQUENCE [LARGE SCALE GENOMIC DNA]</scope>
    <source>
        <strain evidence="1 2">DSM 11827</strain>
    </source>
</reference>
<dbReference type="HOGENOM" id="CLU_1982422_0_0_1"/>
<keyword evidence="2" id="KW-1185">Reference proteome</keyword>
<sequence>MNIKELARLYCVPNLEFSTVMIGKRENSILGVGMDTGAIATIHRAKYRRVEQKLYRSLIRLPSCGWLKRSDVCQCLGTNLFSTRSKAALPLTHKRRFVSLSRGGLRSEYSNLDTLALDEPDEQQSL</sequence>
<protein>
    <submittedName>
        <fullName evidence="1">Uncharacterized protein</fullName>
    </submittedName>
</protein>
<dbReference type="InParanoid" id="G4TK83"/>
<gene>
    <name evidence="1" type="ORF">PIIN_05662</name>
</gene>
<dbReference type="AlphaFoldDB" id="G4TK83"/>
<organism evidence="1 2">
    <name type="scientific">Serendipita indica (strain DSM 11827)</name>
    <name type="common">Root endophyte fungus</name>
    <name type="synonym">Piriformospora indica</name>
    <dbReference type="NCBI Taxonomy" id="1109443"/>
    <lineage>
        <taxon>Eukaryota</taxon>
        <taxon>Fungi</taxon>
        <taxon>Dikarya</taxon>
        <taxon>Basidiomycota</taxon>
        <taxon>Agaricomycotina</taxon>
        <taxon>Agaricomycetes</taxon>
        <taxon>Sebacinales</taxon>
        <taxon>Serendipitaceae</taxon>
        <taxon>Serendipita</taxon>
    </lineage>
</organism>
<name>G4TK83_SERID</name>
<accession>G4TK83</accession>
<proteinExistence type="predicted"/>